<feature type="domain" description="PDEase" evidence="3">
    <location>
        <begin position="1"/>
        <end position="164"/>
    </location>
</feature>
<proteinExistence type="predicted"/>
<dbReference type="InterPro" id="IPR002073">
    <property type="entry name" value="PDEase_catalytic_dom"/>
</dbReference>
<sequence length="192" mass="21362">RHTDPCAVTSGLASLILMIIKYAILSTDLSHFAKAKGRLENVLDKPGGIDWTKSDDRLAVIGILFPSSDLCAMYKEWPVHMKVVLIVMEEFWSQGDEEKKQGLKPVQLMDRALSYLLPDDQVGFYKAICLPCFEVLVRAIPSQRPMLEQALKNVAKWSELAALSLEEKKEAVHELLLHRPSAASQASSATSL</sequence>
<feature type="non-terminal residue" evidence="4">
    <location>
        <position position="1"/>
    </location>
</feature>
<dbReference type="GO" id="GO:0046872">
    <property type="term" value="F:metal ion binding"/>
    <property type="evidence" value="ECO:0007669"/>
    <property type="project" value="UniProtKB-KW"/>
</dbReference>
<keyword evidence="1" id="KW-0479">Metal-binding</keyword>
<accession>A0A0X3PL71</accession>
<evidence type="ECO:0000259" key="3">
    <source>
        <dbReference type="PROSITE" id="PS51845"/>
    </source>
</evidence>
<organism evidence="4">
    <name type="scientific">Schistocephalus solidus</name>
    <name type="common">Tapeworm</name>
    <dbReference type="NCBI Taxonomy" id="70667"/>
    <lineage>
        <taxon>Eukaryota</taxon>
        <taxon>Metazoa</taxon>
        <taxon>Spiralia</taxon>
        <taxon>Lophotrochozoa</taxon>
        <taxon>Platyhelminthes</taxon>
        <taxon>Cestoda</taxon>
        <taxon>Eucestoda</taxon>
        <taxon>Diphyllobothriidea</taxon>
        <taxon>Diphyllobothriidae</taxon>
        <taxon>Schistocephalus</taxon>
    </lineage>
</organism>
<dbReference type="EMBL" id="GEEE01010554">
    <property type="protein sequence ID" value="JAP52671.1"/>
    <property type="molecule type" value="Transcribed_RNA"/>
</dbReference>
<evidence type="ECO:0000256" key="1">
    <source>
        <dbReference type="ARBA" id="ARBA00022723"/>
    </source>
</evidence>
<dbReference type="Gene3D" id="1.10.1300.10">
    <property type="entry name" value="3'5'-cyclic nucleotide phosphodiesterase, catalytic domain"/>
    <property type="match status" value="1"/>
</dbReference>
<dbReference type="SUPFAM" id="SSF109604">
    <property type="entry name" value="HD-domain/PDEase-like"/>
    <property type="match status" value="1"/>
</dbReference>
<dbReference type="GO" id="GO:0007165">
    <property type="term" value="P:signal transduction"/>
    <property type="evidence" value="ECO:0007669"/>
    <property type="project" value="InterPro"/>
</dbReference>
<keyword evidence="2" id="KW-0378">Hydrolase</keyword>
<dbReference type="GO" id="GO:0004114">
    <property type="term" value="F:3',5'-cyclic-nucleotide phosphodiesterase activity"/>
    <property type="evidence" value="ECO:0007669"/>
    <property type="project" value="InterPro"/>
</dbReference>
<dbReference type="PROSITE" id="PS51845">
    <property type="entry name" value="PDEASE_I_2"/>
    <property type="match status" value="1"/>
</dbReference>
<dbReference type="AlphaFoldDB" id="A0A0X3PL71"/>
<evidence type="ECO:0000313" key="4">
    <source>
        <dbReference type="EMBL" id="JAP52671.1"/>
    </source>
</evidence>
<name>A0A0X3PL71_SCHSO</name>
<dbReference type="InterPro" id="IPR036971">
    <property type="entry name" value="PDEase_catalytic_dom_sf"/>
</dbReference>
<dbReference type="Pfam" id="PF00233">
    <property type="entry name" value="PDEase_I"/>
    <property type="match status" value="1"/>
</dbReference>
<evidence type="ECO:0000256" key="2">
    <source>
        <dbReference type="ARBA" id="ARBA00022801"/>
    </source>
</evidence>
<reference evidence="4" key="1">
    <citation type="submission" date="2016-01" db="EMBL/GenBank/DDBJ databases">
        <title>Reference transcriptome for the parasite Schistocephalus solidus: insights into the molecular evolution of parasitism.</title>
        <authorList>
            <person name="Hebert F.O."/>
            <person name="Grambauer S."/>
            <person name="Barber I."/>
            <person name="Landry C.R."/>
            <person name="Aubin-Horth N."/>
        </authorList>
    </citation>
    <scope>NUCLEOTIDE SEQUENCE</scope>
</reference>
<dbReference type="PANTHER" id="PTHR11347">
    <property type="entry name" value="CYCLIC NUCLEOTIDE PHOSPHODIESTERASE"/>
    <property type="match status" value="1"/>
</dbReference>
<protein>
    <submittedName>
        <fullName evidence="4">Putative 3',5'-cyclic phosphodiesterase pde-5</fullName>
    </submittedName>
</protein>
<gene>
    <name evidence="4" type="primary">PDE5</name>
    <name evidence="4" type="ORF">TR117388</name>
</gene>